<dbReference type="AlphaFoldDB" id="A0A2V3J6J7"/>
<evidence type="ECO:0000256" key="1">
    <source>
        <dbReference type="SAM" id="Phobius"/>
    </source>
</evidence>
<dbReference type="PANTHER" id="PTHR47032">
    <property type="entry name" value="UDP-D-XYLOSE:L-FUCOSE ALPHA-1,3-D-XYLOSYLTRANSFERASE-RELATED"/>
    <property type="match status" value="1"/>
</dbReference>
<keyword evidence="1" id="KW-0812">Transmembrane</keyword>
<evidence type="ECO:0000313" key="3">
    <source>
        <dbReference type="EMBL" id="PXF49994.1"/>
    </source>
</evidence>
<sequence length="697" mass="80297">MRSNNPRLAPRSIALVPHLSHSHTFHPPPLGNDYMPPFRKYSRRERNATRKHLFLAASFGLLLFLFWFALRPHFFHSSSYLRCQASSDPATAVAPDYMFISLVNPSAAFQSLDGLSKLNVGSNTCVYRIYVTEDQHFEKLSAYHAICIAQGRGCAVEVHLHRGARMWGDLSLRDVAKNTRVVFLRDSLTFTSRALTWFRLAHRFTDTFYASGGRHDISGFAIGCHGELPLYPSWAHHVGSFNTTCAFSPIRSPGPDTWEFFTHWFVNRRREWSSWPHAWNKLESLPTFWKGKNKNARDSRLVEFGEDVGKDYSYASNRYLVWEHWYARWASNYTMRVLTAETNLDISTDTLWKPSRRVPFQRKQLNDTANGIVATTYGDALNTGKVWSEALDGELGAGYFNALKKIVAEKPTMVSLTIVNYQFMQLTRSWLCNVQAGNFLPPNIIWITLDKESKQELDALDIGQTVDVMDALSAHNMDSQHILYGQPAYWKLMLMRTRLIRDILDRGIDVFLFETDQVWLQNPFDYINKELEAGSDMVGTLDTQHNVAGNTIMLRSILPTRRMWSEVYRLFKMSYDSKRIEEMDIHSSTFVQHDQYHLSNLLLFDISFTQDFPVALGLLNAQLFVGGSWYSGMYNTTESRRPVIINNNFISGTEKKKARAISFGHWFLTSDNMTCDNSIVRKALQYDFARYPYSQTE</sequence>
<dbReference type="GO" id="GO:0016757">
    <property type="term" value="F:glycosyltransferase activity"/>
    <property type="evidence" value="ECO:0007669"/>
    <property type="project" value="TreeGrafter"/>
</dbReference>
<dbReference type="PANTHER" id="PTHR47032:SF1">
    <property type="entry name" value="UDP-D-XYLOSE:L-FUCOSE ALPHA-1,3-D-XYLOSYLTRANSFERASE-RELATED"/>
    <property type="match status" value="1"/>
</dbReference>
<feature type="transmembrane region" description="Helical" evidence="1">
    <location>
        <begin position="53"/>
        <end position="70"/>
    </location>
</feature>
<evidence type="ECO:0000259" key="2">
    <source>
        <dbReference type="Pfam" id="PF03407"/>
    </source>
</evidence>
<evidence type="ECO:0000313" key="4">
    <source>
        <dbReference type="Proteomes" id="UP000247409"/>
    </source>
</evidence>
<reference evidence="3 4" key="1">
    <citation type="journal article" date="2018" name="Mol. Biol. Evol.">
        <title>Analysis of the draft genome of the red seaweed Gracilariopsis chorda provides insights into genome size evolution in Rhodophyta.</title>
        <authorList>
            <person name="Lee J."/>
            <person name="Yang E.C."/>
            <person name="Graf L."/>
            <person name="Yang J.H."/>
            <person name="Qiu H."/>
            <person name="Zel Zion U."/>
            <person name="Chan C.X."/>
            <person name="Stephens T.G."/>
            <person name="Weber A.P.M."/>
            <person name="Boo G.H."/>
            <person name="Boo S.M."/>
            <person name="Kim K.M."/>
            <person name="Shin Y."/>
            <person name="Jung M."/>
            <person name="Lee S.J."/>
            <person name="Yim H.S."/>
            <person name="Lee J.H."/>
            <person name="Bhattacharya D."/>
            <person name="Yoon H.S."/>
        </authorList>
    </citation>
    <scope>NUCLEOTIDE SEQUENCE [LARGE SCALE GENOMIC DNA]</scope>
    <source>
        <strain evidence="3 4">SKKU-2015</strain>
        <tissue evidence="3">Whole body</tissue>
    </source>
</reference>
<accession>A0A2V3J6J7</accession>
<keyword evidence="4" id="KW-1185">Reference proteome</keyword>
<gene>
    <name evidence="3" type="ORF">BWQ96_00154</name>
</gene>
<dbReference type="OrthoDB" id="1712432at2759"/>
<protein>
    <recommendedName>
        <fullName evidence="2">Nucleotide-diphospho-sugar transferase domain-containing protein</fullName>
    </recommendedName>
</protein>
<dbReference type="Proteomes" id="UP000247409">
    <property type="component" value="Unassembled WGS sequence"/>
</dbReference>
<dbReference type="Pfam" id="PF03407">
    <property type="entry name" value="Nucleotid_trans"/>
    <property type="match status" value="1"/>
</dbReference>
<dbReference type="InterPro" id="IPR052636">
    <property type="entry name" value="UDP-D-xylose:L-fucose_XylT"/>
</dbReference>
<keyword evidence="1" id="KW-1133">Transmembrane helix</keyword>
<keyword evidence="1" id="KW-0472">Membrane</keyword>
<dbReference type="EMBL" id="NBIV01000001">
    <property type="protein sequence ID" value="PXF49994.1"/>
    <property type="molecule type" value="Genomic_DNA"/>
</dbReference>
<name>A0A2V3J6J7_9FLOR</name>
<proteinExistence type="predicted"/>
<dbReference type="GO" id="GO:0005794">
    <property type="term" value="C:Golgi apparatus"/>
    <property type="evidence" value="ECO:0007669"/>
    <property type="project" value="TreeGrafter"/>
</dbReference>
<organism evidence="3 4">
    <name type="scientific">Gracilariopsis chorda</name>
    <dbReference type="NCBI Taxonomy" id="448386"/>
    <lineage>
        <taxon>Eukaryota</taxon>
        <taxon>Rhodophyta</taxon>
        <taxon>Florideophyceae</taxon>
        <taxon>Rhodymeniophycidae</taxon>
        <taxon>Gracilariales</taxon>
        <taxon>Gracilariaceae</taxon>
        <taxon>Gracilariopsis</taxon>
    </lineage>
</organism>
<feature type="domain" description="Nucleotide-diphospho-sugar transferase" evidence="2">
    <location>
        <begin position="443"/>
        <end position="657"/>
    </location>
</feature>
<dbReference type="InterPro" id="IPR005069">
    <property type="entry name" value="Nucl-diP-sugar_transferase"/>
</dbReference>
<comment type="caution">
    <text evidence="3">The sequence shown here is derived from an EMBL/GenBank/DDBJ whole genome shotgun (WGS) entry which is preliminary data.</text>
</comment>